<keyword evidence="1" id="KW-0812">Transmembrane</keyword>
<keyword evidence="1" id="KW-1133">Transmembrane helix</keyword>
<reference evidence="2 3" key="1">
    <citation type="submission" date="2023-07" db="EMBL/GenBank/DDBJ databases">
        <title>Comparative genomics of wheat-associated soil bacteria to identify genetic determinants of phenazine resistance.</title>
        <authorList>
            <person name="Mouncey N."/>
        </authorList>
    </citation>
    <scope>NUCLEOTIDE SEQUENCE [LARGE SCALE GENOMIC DNA]</scope>
    <source>
        <strain evidence="2 3">V3I3</strain>
    </source>
</reference>
<feature type="transmembrane region" description="Helical" evidence="1">
    <location>
        <begin position="20"/>
        <end position="39"/>
    </location>
</feature>
<organism evidence="2 3">
    <name type="scientific">Agromyces ramosus</name>
    <dbReference type="NCBI Taxonomy" id="33879"/>
    <lineage>
        <taxon>Bacteria</taxon>
        <taxon>Bacillati</taxon>
        <taxon>Actinomycetota</taxon>
        <taxon>Actinomycetes</taxon>
        <taxon>Micrococcales</taxon>
        <taxon>Microbacteriaceae</taxon>
        <taxon>Agromyces</taxon>
    </lineage>
</organism>
<accession>A0ABU0R5S1</accession>
<keyword evidence="3" id="KW-1185">Reference proteome</keyword>
<evidence type="ECO:0000256" key="1">
    <source>
        <dbReference type="SAM" id="Phobius"/>
    </source>
</evidence>
<sequence length="472" mass="49976">MSSELRPAERDRGAFRRRLLGTVVVLAIVTGGFAFASVVQGPRLEAGQIDAARATRLAGQTLTLTVNQPVAEFDAADVEVEPEASVTAEANDRSITVTFEAPLDSAAEYTVRVPGVVGTYQGTESTLEYRFETPDEEVYSLHRRSDRGEADVVQRTSIANPESEVVLSAPRIQEFARFDDILAVVTIDDDDHNELLLSQGGQAQPLELALPMDASIRELAASTTNPLIGFVLDTPAVDGVKQYESALMTIDVSGAAAAEPEPVLGLDGSPLRVATWAFVPGTASVVVQDFEQSVFLVDVLGRQPVAPLGVHTEIRGFLPGTADLVVADPDRGALIDLTDGTTTTLELASADLGGNVYPGRITMLDESHYLISLVASKVEDGRNVRTSVLAEVGPEGELTQVFAPAAETSLIREYCVSPNGEYVAVSASAEGGHPDGYSNKPGYTETLTSVVEIATARIALNLAGGFSDWCTG</sequence>
<evidence type="ECO:0000313" key="3">
    <source>
        <dbReference type="Proteomes" id="UP001239083"/>
    </source>
</evidence>
<comment type="caution">
    <text evidence="2">The sequence shown here is derived from an EMBL/GenBank/DDBJ whole genome shotgun (WGS) entry which is preliminary data.</text>
</comment>
<evidence type="ECO:0008006" key="4">
    <source>
        <dbReference type="Google" id="ProtNLM"/>
    </source>
</evidence>
<proteinExistence type="predicted"/>
<evidence type="ECO:0000313" key="2">
    <source>
        <dbReference type="EMBL" id="MDQ0893408.1"/>
    </source>
</evidence>
<gene>
    <name evidence="2" type="ORF">QFZ26_000963</name>
</gene>
<dbReference type="Proteomes" id="UP001239083">
    <property type="component" value="Unassembled WGS sequence"/>
</dbReference>
<keyword evidence="1" id="KW-0472">Membrane</keyword>
<dbReference type="EMBL" id="JAUSYY010000001">
    <property type="protein sequence ID" value="MDQ0893408.1"/>
    <property type="molecule type" value="Genomic_DNA"/>
</dbReference>
<name>A0ABU0R5S1_9MICO</name>
<protein>
    <recommendedName>
        <fullName evidence="4">SbsA Ig-like domain-containing protein</fullName>
    </recommendedName>
</protein>